<dbReference type="InterPro" id="IPR041921">
    <property type="entry name" value="NuoE_N"/>
</dbReference>
<evidence type="ECO:0000256" key="8">
    <source>
        <dbReference type="ARBA" id="ARBA00032788"/>
    </source>
</evidence>
<feature type="binding site" evidence="10">
    <location>
        <position position="113"/>
    </location>
    <ligand>
        <name>[2Fe-2S] cluster</name>
        <dbReference type="ChEBI" id="CHEBI:190135"/>
    </ligand>
</feature>
<feature type="binding site" evidence="10">
    <location>
        <position position="72"/>
    </location>
    <ligand>
        <name>[2Fe-2S] cluster</name>
        <dbReference type="ChEBI" id="CHEBI:190135"/>
    </ligand>
</feature>
<dbReference type="GO" id="GO:0051537">
    <property type="term" value="F:2 iron, 2 sulfur cluster binding"/>
    <property type="evidence" value="ECO:0007669"/>
    <property type="project" value="UniProtKB-KW"/>
</dbReference>
<dbReference type="GO" id="GO:0046872">
    <property type="term" value="F:metal ion binding"/>
    <property type="evidence" value="ECO:0007669"/>
    <property type="project" value="UniProtKB-KW"/>
</dbReference>
<dbReference type="PANTHER" id="PTHR10371:SF3">
    <property type="entry name" value="NADH DEHYDROGENASE [UBIQUINONE] FLAVOPROTEIN 2, MITOCHONDRIAL"/>
    <property type="match status" value="1"/>
</dbReference>
<evidence type="ECO:0000256" key="5">
    <source>
        <dbReference type="ARBA" id="ARBA00023004"/>
    </source>
</evidence>
<evidence type="ECO:0000256" key="4">
    <source>
        <dbReference type="ARBA" id="ARBA00022723"/>
    </source>
</evidence>
<dbReference type="GO" id="GO:0003954">
    <property type="term" value="F:NADH dehydrogenase activity"/>
    <property type="evidence" value="ECO:0007669"/>
    <property type="project" value="TreeGrafter"/>
</dbReference>
<accession>A0A5P9NQ90</accession>
<keyword evidence="12" id="KW-1185">Reference proteome</keyword>
<sequence>MVAGILADHSQSQHELLPVLHKVQAAQGYVPQGVYPAIAEALNVSVAEVHGVVSFYTDFRTEPVGKHVVQICQSESCQACGSRELTAHAEQLLGVALGETRSDGAVTLQAVYCLGNCACSPAIAIDGESHALVDNTKLDALVAKVVGDMQS</sequence>
<dbReference type="SUPFAM" id="SSF52833">
    <property type="entry name" value="Thioredoxin-like"/>
    <property type="match status" value="1"/>
</dbReference>
<dbReference type="CDD" id="cd03081">
    <property type="entry name" value="TRX_Fd_NuoE_FDH_gamma"/>
    <property type="match status" value="1"/>
</dbReference>
<reference evidence="11 12" key="1">
    <citation type="submission" date="2019-02" db="EMBL/GenBank/DDBJ databases">
        <authorList>
            <person name="Li S.-H."/>
        </authorList>
    </citation>
    <scope>NUCLEOTIDE SEQUENCE [LARGE SCALE GENOMIC DNA]</scope>
    <source>
        <strain evidence="11 12">IMCC14385</strain>
    </source>
</reference>
<dbReference type="NCBIfam" id="NF004638">
    <property type="entry name" value="PRK05988.1"/>
    <property type="match status" value="1"/>
</dbReference>
<comment type="cofactor">
    <cofactor evidence="10">
        <name>[2Fe-2S] cluster</name>
        <dbReference type="ChEBI" id="CHEBI:190135"/>
    </cofactor>
    <text evidence="10">Binds 1 [2Fe-2S] cluster.</text>
</comment>
<proteinExistence type="inferred from homology"/>
<evidence type="ECO:0000256" key="3">
    <source>
        <dbReference type="ARBA" id="ARBA00022714"/>
    </source>
</evidence>
<dbReference type="InterPro" id="IPR002023">
    <property type="entry name" value="NuoE-like"/>
</dbReference>
<dbReference type="OrthoDB" id="9807941at2"/>
<gene>
    <name evidence="11" type="ORF">EY643_08140</name>
</gene>
<dbReference type="PIRSF" id="PIRSF000216">
    <property type="entry name" value="NADH_DH_24kDa"/>
    <property type="match status" value="1"/>
</dbReference>
<dbReference type="InterPro" id="IPR036249">
    <property type="entry name" value="Thioredoxin-like_sf"/>
</dbReference>
<keyword evidence="6 10" id="KW-0411">Iron-sulfur</keyword>
<comment type="cofactor">
    <cofactor evidence="9">
        <name>[2Fe-2S] cluster</name>
        <dbReference type="ChEBI" id="CHEBI:190135"/>
    </cofactor>
</comment>
<evidence type="ECO:0000256" key="6">
    <source>
        <dbReference type="ARBA" id="ARBA00023014"/>
    </source>
</evidence>
<evidence type="ECO:0000313" key="11">
    <source>
        <dbReference type="EMBL" id="QFU77819.1"/>
    </source>
</evidence>
<feature type="binding site" evidence="10">
    <location>
        <position position="117"/>
    </location>
    <ligand>
        <name>[2Fe-2S] cluster</name>
        <dbReference type="ChEBI" id="CHEBI:190135"/>
    </ligand>
</feature>
<dbReference type="KEGG" id="halc:EY643_08140"/>
<comment type="similarity">
    <text evidence="1">Belongs to the complex I 24 kDa subunit family.</text>
</comment>
<evidence type="ECO:0000313" key="12">
    <source>
        <dbReference type="Proteomes" id="UP000326287"/>
    </source>
</evidence>
<dbReference type="Gene3D" id="1.10.10.1590">
    <property type="entry name" value="NADH-quinone oxidoreductase subunit E"/>
    <property type="match status" value="1"/>
</dbReference>
<dbReference type="Pfam" id="PF01257">
    <property type="entry name" value="2Fe-2S_thioredx"/>
    <property type="match status" value="1"/>
</dbReference>
<dbReference type="PANTHER" id="PTHR10371">
    <property type="entry name" value="NADH DEHYDROGENASE UBIQUINONE FLAVOPROTEIN 2, MITOCHONDRIAL"/>
    <property type="match status" value="1"/>
</dbReference>
<protein>
    <recommendedName>
        <fullName evidence="2">NADH-quinone oxidoreductase subunit E</fullName>
    </recommendedName>
    <alternativeName>
        <fullName evidence="7">NADH dehydrogenase I subunit E</fullName>
    </alternativeName>
    <alternativeName>
        <fullName evidence="8">NDH-1 subunit E</fullName>
    </alternativeName>
</protein>
<evidence type="ECO:0000256" key="7">
    <source>
        <dbReference type="ARBA" id="ARBA00031580"/>
    </source>
</evidence>
<evidence type="ECO:0000256" key="1">
    <source>
        <dbReference type="ARBA" id="ARBA00010643"/>
    </source>
</evidence>
<keyword evidence="5 10" id="KW-0408">Iron</keyword>
<dbReference type="Proteomes" id="UP000326287">
    <property type="component" value="Chromosome"/>
</dbReference>
<evidence type="ECO:0000256" key="2">
    <source>
        <dbReference type="ARBA" id="ARBA00019898"/>
    </source>
</evidence>
<organism evidence="11 12">
    <name type="scientific">Halioglobus maricola</name>
    <dbReference type="NCBI Taxonomy" id="2601894"/>
    <lineage>
        <taxon>Bacteria</taxon>
        <taxon>Pseudomonadati</taxon>
        <taxon>Pseudomonadota</taxon>
        <taxon>Gammaproteobacteria</taxon>
        <taxon>Cellvibrionales</taxon>
        <taxon>Halieaceae</taxon>
        <taxon>Halioglobus</taxon>
    </lineage>
</organism>
<keyword evidence="3 10" id="KW-0001">2Fe-2S</keyword>
<feature type="binding site" evidence="10">
    <location>
        <position position="77"/>
    </location>
    <ligand>
        <name>[2Fe-2S] cluster</name>
        <dbReference type="ChEBI" id="CHEBI:190135"/>
    </ligand>
</feature>
<dbReference type="Gene3D" id="3.40.30.10">
    <property type="entry name" value="Glutaredoxin"/>
    <property type="match status" value="1"/>
</dbReference>
<evidence type="ECO:0000256" key="10">
    <source>
        <dbReference type="PIRSR" id="PIRSR000216-1"/>
    </source>
</evidence>
<dbReference type="AlphaFoldDB" id="A0A5P9NQ90"/>
<name>A0A5P9NQ90_9GAMM</name>
<keyword evidence="4 10" id="KW-0479">Metal-binding</keyword>
<evidence type="ECO:0000256" key="9">
    <source>
        <dbReference type="ARBA" id="ARBA00034078"/>
    </source>
</evidence>
<dbReference type="EMBL" id="CP036422">
    <property type="protein sequence ID" value="QFU77819.1"/>
    <property type="molecule type" value="Genomic_DNA"/>
</dbReference>